<dbReference type="InterPro" id="IPR052714">
    <property type="entry name" value="MFS_Exporter"/>
</dbReference>
<evidence type="ECO:0000259" key="7">
    <source>
        <dbReference type="PROSITE" id="PS50850"/>
    </source>
</evidence>
<feature type="transmembrane region" description="Helical" evidence="6">
    <location>
        <begin position="78"/>
        <end position="97"/>
    </location>
</feature>
<feature type="transmembrane region" description="Helical" evidence="6">
    <location>
        <begin position="164"/>
        <end position="185"/>
    </location>
</feature>
<evidence type="ECO:0000256" key="4">
    <source>
        <dbReference type="ARBA" id="ARBA00022989"/>
    </source>
</evidence>
<dbReference type="SUPFAM" id="SSF103473">
    <property type="entry name" value="MFS general substrate transporter"/>
    <property type="match status" value="1"/>
</dbReference>
<dbReference type="Proteomes" id="UP000317180">
    <property type="component" value="Unassembled WGS sequence"/>
</dbReference>
<comment type="caution">
    <text evidence="8">The sequence shown here is derived from an EMBL/GenBank/DDBJ whole genome shotgun (WGS) entry which is preliminary data.</text>
</comment>
<feature type="transmembrane region" description="Helical" evidence="6">
    <location>
        <begin position="296"/>
        <end position="317"/>
    </location>
</feature>
<dbReference type="PROSITE" id="PS50850">
    <property type="entry name" value="MFS"/>
    <property type="match status" value="1"/>
</dbReference>
<evidence type="ECO:0000256" key="3">
    <source>
        <dbReference type="ARBA" id="ARBA00022692"/>
    </source>
</evidence>
<evidence type="ECO:0000256" key="6">
    <source>
        <dbReference type="SAM" id="Phobius"/>
    </source>
</evidence>
<sequence>MMSEKTALWTKDFVILALSNFMLFVAFQMLLPTLPVYVTDMGGDQLAVGLVISLFTVSALLVRPFTGKALDTIGRKPVLLIGLAIFLLAVAGYYWMVSVALVLAIRFLHGIGWGIVTTTYGTIVSDIIPRERSGEGMGYFGMFSNLAMAFGPLLGLRVSQNWGYGWLFAISAGLTALAMILSRLVKIKPIVAGQKPNGSVLSGLIEKAALFPSLLNLLIGIIYGGIFSFITLFGLEVGIANIGLFFLFNAIALMAVRPLAGRLFDRRGPAWILLPGGFFLGGGLLLLSYSTSEWQLIFAAILFGVGVGGVQPSLQAWTIKRVDPSRRGAATGTFFSAFDLGIGGGAMILGAVAKMTSFAAMYRYSLVALGLYLLVYIVYLARQGKKTSVPESISS</sequence>
<protein>
    <submittedName>
        <fullName evidence="8">MFS transporter</fullName>
    </submittedName>
</protein>
<dbReference type="PANTHER" id="PTHR23531:SF2">
    <property type="entry name" value="PERMEASE"/>
    <property type="match status" value="1"/>
</dbReference>
<evidence type="ECO:0000313" key="8">
    <source>
        <dbReference type="EMBL" id="GED28705.1"/>
    </source>
</evidence>
<accession>A0ABQ0SZQ2</accession>
<feature type="transmembrane region" description="Helical" evidence="6">
    <location>
        <begin position="239"/>
        <end position="259"/>
    </location>
</feature>
<dbReference type="InterPro" id="IPR020846">
    <property type="entry name" value="MFS_dom"/>
</dbReference>
<dbReference type="CDD" id="cd17489">
    <property type="entry name" value="MFS_YfcJ_like"/>
    <property type="match status" value="1"/>
</dbReference>
<feature type="transmembrane region" description="Helical" evidence="6">
    <location>
        <begin position="103"/>
        <end position="124"/>
    </location>
</feature>
<comment type="subcellular location">
    <subcellularLocation>
        <location evidence="1">Cell membrane</location>
        <topology evidence="1">Multi-pass membrane protein</topology>
    </subcellularLocation>
</comment>
<keyword evidence="9" id="KW-1185">Reference proteome</keyword>
<reference evidence="8 9" key="1">
    <citation type="submission" date="2019-06" db="EMBL/GenBank/DDBJ databases">
        <title>Whole genome shotgun sequence of Brevibacillus agri NBRC 15538.</title>
        <authorList>
            <person name="Hosoyama A."/>
            <person name="Uohara A."/>
            <person name="Ohji S."/>
            <person name="Ichikawa N."/>
        </authorList>
    </citation>
    <scope>NUCLEOTIDE SEQUENCE [LARGE SCALE GENOMIC DNA]</scope>
    <source>
        <strain evidence="8 9">NBRC 15538</strain>
    </source>
</reference>
<name>A0ABQ0SZQ2_9BACL</name>
<evidence type="ECO:0000256" key="2">
    <source>
        <dbReference type="ARBA" id="ARBA00022448"/>
    </source>
</evidence>
<evidence type="ECO:0000256" key="1">
    <source>
        <dbReference type="ARBA" id="ARBA00004651"/>
    </source>
</evidence>
<feature type="transmembrane region" description="Helical" evidence="6">
    <location>
        <begin position="214"/>
        <end position="233"/>
    </location>
</feature>
<evidence type="ECO:0000313" key="9">
    <source>
        <dbReference type="Proteomes" id="UP000317180"/>
    </source>
</evidence>
<keyword evidence="5 6" id="KW-0472">Membrane</keyword>
<feature type="transmembrane region" description="Helical" evidence="6">
    <location>
        <begin position="329"/>
        <end position="349"/>
    </location>
</feature>
<dbReference type="EMBL" id="BJOD01000093">
    <property type="protein sequence ID" value="GED28705.1"/>
    <property type="molecule type" value="Genomic_DNA"/>
</dbReference>
<dbReference type="InterPro" id="IPR036259">
    <property type="entry name" value="MFS_trans_sf"/>
</dbReference>
<feature type="transmembrane region" description="Helical" evidence="6">
    <location>
        <begin position="136"/>
        <end position="158"/>
    </location>
</feature>
<feature type="transmembrane region" description="Helical" evidence="6">
    <location>
        <begin position="271"/>
        <end position="290"/>
    </location>
</feature>
<feature type="transmembrane region" description="Helical" evidence="6">
    <location>
        <begin position="12"/>
        <end position="34"/>
    </location>
</feature>
<feature type="domain" description="Major facilitator superfamily (MFS) profile" evidence="7">
    <location>
        <begin position="12"/>
        <end position="385"/>
    </location>
</feature>
<dbReference type="InterPro" id="IPR011701">
    <property type="entry name" value="MFS"/>
</dbReference>
<dbReference type="Gene3D" id="1.20.1250.20">
    <property type="entry name" value="MFS general substrate transporter like domains"/>
    <property type="match status" value="1"/>
</dbReference>
<proteinExistence type="predicted"/>
<feature type="transmembrane region" description="Helical" evidence="6">
    <location>
        <begin position="46"/>
        <end position="66"/>
    </location>
</feature>
<keyword evidence="3 6" id="KW-0812">Transmembrane</keyword>
<feature type="transmembrane region" description="Helical" evidence="6">
    <location>
        <begin position="361"/>
        <end position="381"/>
    </location>
</feature>
<keyword evidence="4 6" id="KW-1133">Transmembrane helix</keyword>
<dbReference type="Pfam" id="PF07690">
    <property type="entry name" value="MFS_1"/>
    <property type="match status" value="1"/>
</dbReference>
<dbReference type="PANTHER" id="PTHR23531">
    <property type="entry name" value="QUINOLENE RESISTANCE PROTEIN NORA"/>
    <property type="match status" value="1"/>
</dbReference>
<evidence type="ECO:0000256" key="5">
    <source>
        <dbReference type="ARBA" id="ARBA00023136"/>
    </source>
</evidence>
<keyword evidence="2" id="KW-0813">Transport</keyword>
<gene>
    <name evidence="8" type="primary">norA</name>
    <name evidence="8" type="ORF">BAG01nite_48070</name>
</gene>
<organism evidence="8 9">
    <name type="scientific">Brevibacillus agri</name>
    <dbReference type="NCBI Taxonomy" id="51101"/>
    <lineage>
        <taxon>Bacteria</taxon>
        <taxon>Bacillati</taxon>
        <taxon>Bacillota</taxon>
        <taxon>Bacilli</taxon>
        <taxon>Bacillales</taxon>
        <taxon>Paenibacillaceae</taxon>
        <taxon>Brevibacillus</taxon>
    </lineage>
</organism>